<evidence type="ECO:0000313" key="2">
    <source>
        <dbReference type="Proteomes" id="UP000053413"/>
    </source>
</evidence>
<gene>
    <name evidence="1" type="ORF">ADL28_44650</name>
</gene>
<reference evidence="2" key="1">
    <citation type="submission" date="2015-10" db="EMBL/GenBank/DDBJ databases">
        <authorList>
            <person name="Ju K.-S."/>
            <person name="Doroghazi J.R."/>
            <person name="Metcalf W.W."/>
        </authorList>
    </citation>
    <scope>NUCLEOTIDE SEQUENCE [LARGE SCALE GENOMIC DNA]</scope>
    <source>
        <strain evidence="2">NRRL F-8817</strain>
    </source>
</reference>
<sequence>MADGVGDEFADHEFGGEDGVVHAPCGELLGSVLAGFGDDGEVAGQVPLGDMVFVHVSVPRFEQTVGEEHQRSALGYLQLRCLEGQASQAQRGLVGRSMDWTVPPGEARAGAGWPAVARVRCRETGS</sequence>
<dbReference type="Proteomes" id="UP000053413">
    <property type="component" value="Unassembled WGS sequence"/>
</dbReference>
<name>A0A0X3VD42_STRVO</name>
<dbReference type="AlphaFoldDB" id="A0A0X3VD42"/>
<protein>
    <submittedName>
        <fullName evidence="1">Uncharacterized protein</fullName>
    </submittedName>
</protein>
<evidence type="ECO:0000313" key="1">
    <source>
        <dbReference type="EMBL" id="KUL42721.1"/>
    </source>
</evidence>
<comment type="caution">
    <text evidence="1">The sequence shown here is derived from an EMBL/GenBank/DDBJ whole genome shotgun (WGS) entry which is preliminary data.</text>
</comment>
<dbReference type="EMBL" id="LLZJ01000438">
    <property type="protein sequence ID" value="KUL42721.1"/>
    <property type="molecule type" value="Genomic_DNA"/>
</dbReference>
<proteinExistence type="predicted"/>
<accession>A0A0X3VD42</accession>
<organism evidence="1 2">
    <name type="scientific">Streptomyces violaceusniger</name>
    <dbReference type="NCBI Taxonomy" id="68280"/>
    <lineage>
        <taxon>Bacteria</taxon>
        <taxon>Bacillati</taxon>
        <taxon>Actinomycetota</taxon>
        <taxon>Actinomycetes</taxon>
        <taxon>Kitasatosporales</taxon>
        <taxon>Streptomycetaceae</taxon>
        <taxon>Streptomyces</taxon>
        <taxon>Streptomyces violaceusniger group</taxon>
    </lineage>
</organism>